<dbReference type="EMBL" id="CP016279">
    <property type="protein sequence ID" value="ANP49919.1"/>
    <property type="molecule type" value="Genomic_DNA"/>
</dbReference>
<evidence type="ECO:0000256" key="3">
    <source>
        <dbReference type="ARBA" id="ARBA00022553"/>
    </source>
</evidence>
<evidence type="ECO:0000313" key="6">
    <source>
        <dbReference type="EMBL" id="MBP2056065.1"/>
    </source>
</evidence>
<sequence>MWLLEKLVPDTGINNVGLALQVSGRLRPDALKAAMAIMLGRHEVLRTVFRADGTADLVKETVPAGEFKVDIEPLDLSGGPLQERLTAFVDRPFRLDGRPLVRAGFATHPDGDVLCVGVHHLAFDMVSIAVFMREFIPVYEALATGRPIPAEAATRAPLVTGPEPQPADLAYWRETLSGLTPGGLDLWCGVPRGRQPVMTGENAGRTLSPEAQHAVLHLQRVARAPVAAVLLAAYSALLASHGAGPDIVIGSPVDVRGTNTSAIGYHVNVVPLRIRVDFTEGFRALARKARDAFLGAMGHAGVSVDDLNGELPGFGSSWQTALFRHMFNFLPDTSPGELSIDGMPARLLTIENPYSKSDLELVGTPSKADVWFRYSREILARADVEAMLRRFEALLIAAAQDADRPIGETAGWSDLDREVTDRANETASPAAPETVPAAFRSWATASPEAPAVVDGERTLTYQQAHRAALEIRDLLATEAGVRPGDVVAVAASPGEAAVAALGIWLAGAVHLPVDAGHDASWTARQLTHSGAKAVLTGTGVRLSADDQPLPVLSMDTARPAASAEPGPAGEPADPRSPACLFYASAPDGEPVATTLSHAGIANLVAHVATELSATPGTGTLTLAGLTSYESLVDLFLPLTSGGRLVVAPDEARGDGPALRDLIDRHDVGIVRIPAGTPARILQDAADRLPGLRVLVRGEEVSRATADRLLTAGCRLYGVHGAAETGGWALSARIDDPDDLTSGRPLTNTRAFITAPDGRELPIGLRGELCLAGTGLAPAGPDDARFSHNERYGRHYRTGELARRRPDGTIERLGHGSRQIVTADGPVDPSGIEAVLLDHPAVRAAVALAVTSPGEDRTVVAFAEVTDTAEPADGPLLRAHAREHLAPPAVPRQVVRLTALPRNADGRPDLDALARLAAKSLEAGPDEHDPAADDKLVQELVELWRQLLNTEVTAQTSFFEAGGHSLLAAVLAQKIEELTGVSLELSEVFEHPTPAALAARVRA</sequence>
<protein>
    <submittedName>
        <fullName evidence="6">Non-ribosomal peptide synthetase component F/acyl carrier protein</fullName>
    </submittedName>
</protein>
<dbReference type="SMART" id="SM00823">
    <property type="entry name" value="PKS_PP"/>
    <property type="match status" value="1"/>
</dbReference>
<name>A0A1B1ATL5_9ACTN</name>
<keyword evidence="2" id="KW-0596">Phosphopantetheine</keyword>
<dbReference type="InterPro" id="IPR001242">
    <property type="entry name" value="Condensation_dom"/>
</dbReference>
<dbReference type="SUPFAM" id="SSF52777">
    <property type="entry name" value="CoA-dependent acyltransferases"/>
    <property type="match status" value="2"/>
</dbReference>
<feature type="domain" description="Carrier" evidence="4">
    <location>
        <begin position="930"/>
        <end position="1002"/>
    </location>
</feature>
<evidence type="ECO:0000256" key="2">
    <source>
        <dbReference type="ARBA" id="ARBA00022450"/>
    </source>
</evidence>
<dbReference type="GO" id="GO:0003824">
    <property type="term" value="F:catalytic activity"/>
    <property type="evidence" value="ECO:0007669"/>
    <property type="project" value="InterPro"/>
</dbReference>
<dbReference type="SUPFAM" id="SSF56801">
    <property type="entry name" value="Acetyl-CoA synthetase-like"/>
    <property type="match status" value="1"/>
</dbReference>
<dbReference type="Pfam" id="PF13193">
    <property type="entry name" value="AMP-binding_C"/>
    <property type="match status" value="1"/>
</dbReference>
<dbReference type="GO" id="GO:0005737">
    <property type="term" value="C:cytoplasm"/>
    <property type="evidence" value="ECO:0007669"/>
    <property type="project" value="TreeGrafter"/>
</dbReference>
<dbReference type="InterPro" id="IPR009081">
    <property type="entry name" value="PP-bd_ACP"/>
</dbReference>
<evidence type="ECO:0000313" key="7">
    <source>
        <dbReference type="Proteomes" id="UP000092659"/>
    </source>
</evidence>
<evidence type="ECO:0000313" key="8">
    <source>
        <dbReference type="Proteomes" id="UP001519309"/>
    </source>
</evidence>
<keyword evidence="3" id="KW-0597">Phosphoprotein</keyword>
<dbReference type="InterPro" id="IPR042099">
    <property type="entry name" value="ANL_N_sf"/>
</dbReference>
<dbReference type="InterPro" id="IPR000873">
    <property type="entry name" value="AMP-dep_synth/lig_dom"/>
</dbReference>
<dbReference type="KEGG" id="sgs:AVL59_10130"/>
<dbReference type="Gene3D" id="3.30.559.30">
    <property type="entry name" value="Nonribosomal peptide synthetase, condensation domain"/>
    <property type="match status" value="1"/>
</dbReference>
<dbReference type="Pfam" id="PF00668">
    <property type="entry name" value="Condensation"/>
    <property type="match status" value="1"/>
</dbReference>
<evidence type="ECO:0000313" key="5">
    <source>
        <dbReference type="EMBL" id="ANP49919.1"/>
    </source>
</evidence>
<dbReference type="Pfam" id="PF00501">
    <property type="entry name" value="AMP-binding"/>
    <property type="match status" value="1"/>
</dbReference>
<organism evidence="5 7">
    <name type="scientific">Streptomyces griseochromogenes</name>
    <dbReference type="NCBI Taxonomy" id="68214"/>
    <lineage>
        <taxon>Bacteria</taxon>
        <taxon>Bacillati</taxon>
        <taxon>Actinomycetota</taxon>
        <taxon>Actinomycetes</taxon>
        <taxon>Kitasatosporales</taxon>
        <taxon>Streptomycetaceae</taxon>
        <taxon>Streptomyces</taxon>
    </lineage>
</organism>
<dbReference type="InterPro" id="IPR036736">
    <property type="entry name" value="ACP-like_sf"/>
</dbReference>
<dbReference type="InterPro" id="IPR025110">
    <property type="entry name" value="AMP-bd_C"/>
</dbReference>
<dbReference type="Pfam" id="PF00550">
    <property type="entry name" value="PP-binding"/>
    <property type="match status" value="1"/>
</dbReference>
<keyword evidence="8" id="KW-1185">Reference proteome</keyword>
<dbReference type="SUPFAM" id="SSF47336">
    <property type="entry name" value="ACP-like"/>
    <property type="match status" value="1"/>
</dbReference>
<dbReference type="PROSITE" id="PS50075">
    <property type="entry name" value="CARRIER"/>
    <property type="match status" value="1"/>
</dbReference>
<evidence type="ECO:0000259" key="4">
    <source>
        <dbReference type="PROSITE" id="PS50075"/>
    </source>
</evidence>
<evidence type="ECO:0000256" key="1">
    <source>
        <dbReference type="ARBA" id="ARBA00001957"/>
    </source>
</evidence>
<dbReference type="InterPro" id="IPR023213">
    <property type="entry name" value="CAT-like_dom_sf"/>
</dbReference>
<reference evidence="5 7" key="1">
    <citation type="submission" date="2016-06" db="EMBL/GenBank/DDBJ databases">
        <title>Complete genome sequence of Streptomyces griseochromogenes ATCC 14511, the Blasticidin S producer.</title>
        <authorList>
            <person name="Wu L."/>
        </authorList>
    </citation>
    <scope>NUCLEOTIDE SEQUENCE [LARGE SCALE GENOMIC DNA]</scope>
    <source>
        <strain evidence="5 7">ATCC 14511</strain>
    </source>
</reference>
<dbReference type="Proteomes" id="UP001519309">
    <property type="component" value="Unassembled WGS sequence"/>
</dbReference>
<dbReference type="PANTHER" id="PTHR45527">
    <property type="entry name" value="NONRIBOSOMAL PEPTIDE SYNTHETASE"/>
    <property type="match status" value="1"/>
</dbReference>
<reference evidence="6 8" key="2">
    <citation type="submission" date="2021-03" db="EMBL/GenBank/DDBJ databases">
        <title>Genomic Encyclopedia of Type Strains, Phase IV (KMG-IV): sequencing the most valuable type-strain genomes for metagenomic binning, comparative biology and taxonomic classification.</title>
        <authorList>
            <person name="Goeker M."/>
        </authorList>
    </citation>
    <scope>NUCLEOTIDE SEQUENCE [LARGE SCALE GENOMIC DNA]</scope>
    <source>
        <strain evidence="6 8">DSM 40499</strain>
    </source>
</reference>
<proteinExistence type="predicted"/>
<dbReference type="Gene3D" id="3.40.50.12780">
    <property type="entry name" value="N-terminal domain of ligase-like"/>
    <property type="match status" value="1"/>
</dbReference>
<dbReference type="GO" id="GO:0044550">
    <property type="term" value="P:secondary metabolite biosynthetic process"/>
    <property type="evidence" value="ECO:0007669"/>
    <property type="project" value="TreeGrafter"/>
</dbReference>
<accession>A0A1B1ATL5</accession>
<dbReference type="InterPro" id="IPR045851">
    <property type="entry name" value="AMP-bd_C_sf"/>
</dbReference>
<dbReference type="RefSeq" id="WP_067301788.1">
    <property type="nucleotide sequence ID" value="NZ_CP016279.1"/>
</dbReference>
<dbReference type="InterPro" id="IPR020806">
    <property type="entry name" value="PKS_PP-bd"/>
</dbReference>
<dbReference type="PANTHER" id="PTHR45527:SF1">
    <property type="entry name" value="FATTY ACID SYNTHASE"/>
    <property type="match status" value="1"/>
</dbReference>
<dbReference type="GO" id="GO:0008610">
    <property type="term" value="P:lipid biosynthetic process"/>
    <property type="evidence" value="ECO:0007669"/>
    <property type="project" value="UniProtKB-ARBA"/>
</dbReference>
<dbReference type="EMBL" id="JAGGLP010000039">
    <property type="protein sequence ID" value="MBP2056065.1"/>
    <property type="molecule type" value="Genomic_DNA"/>
</dbReference>
<dbReference type="Proteomes" id="UP000092659">
    <property type="component" value="Chromosome"/>
</dbReference>
<dbReference type="GO" id="GO:0031177">
    <property type="term" value="F:phosphopantetheine binding"/>
    <property type="evidence" value="ECO:0007669"/>
    <property type="project" value="InterPro"/>
</dbReference>
<dbReference type="AlphaFoldDB" id="A0A1B1ATL5"/>
<gene>
    <name evidence="5" type="ORF">AVL59_10130</name>
    <name evidence="6" type="ORF">J2Z21_009082</name>
</gene>
<dbReference type="Gene3D" id="3.30.559.10">
    <property type="entry name" value="Chloramphenicol acetyltransferase-like domain"/>
    <property type="match status" value="1"/>
</dbReference>
<dbReference type="GO" id="GO:0017000">
    <property type="term" value="P:antibiotic biosynthetic process"/>
    <property type="evidence" value="ECO:0007669"/>
    <property type="project" value="UniProtKB-ARBA"/>
</dbReference>
<dbReference type="GO" id="GO:0043041">
    <property type="term" value="P:amino acid activation for nonribosomal peptide biosynthetic process"/>
    <property type="evidence" value="ECO:0007669"/>
    <property type="project" value="TreeGrafter"/>
</dbReference>
<dbReference type="Gene3D" id="1.10.1200.10">
    <property type="entry name" value="ACP-like"/>
    <property type="match status" value="1"/>
</dbReference>
<dbReference type="Gene3D" id="3.30.300.30">
    <property type="match status" value="1"/>
</dbReference>
<comment type="cofactor">
    <cofactor evidence="1">
        <name>pantetheine 4'-phosphate</name>
        <dbReference type="ChEBI" id="CHEBI:47942"/>
    </cofactor>
</comment>
<dbReference type="STRING" id="68214.AVL59_10130"/>
<dbReference type="OrthoDB" id="3671989at2"/>